<keyword evidence="7" id="KW-1133">Transmembrane helix</keyword>
<dbReference type="SUPFAM" id="SSF56112">
    <property type="entry name" value="Protein kinase-like (PK-like)"/>
    <property type="match status" value="1"/>
</dbReference>
<feature type="region of interest" description="Disordered" evidence="6">
    <location>
        <begin position="316"/>
        <end position="417"/>
    </location>
</feature>
<keyword evidence="7" id="KW-0812">Transmembrane</keyword>
<accession>A0A835SGK4</accession>
<reference evidence="9" key="1">
    <citation type="journal article" date="2020" name="bioRxiv">
        <title>Comparative genomics of Chlamydomonas.</title>
        <authorList>
            <person name="Craig R.J."/>
            <person name="Hasan A.R."/>
            <person name="Ness R.W."/>
            <person name="Keightley P.D."/>
        </authorList>
    </citation>
    <scope>NUCLEOTIDE SEQUENCE</scope>
    <source>
        <strain evidence="9">SAG 7.73</strain>
    </source>
</reference>
<organism evidence="9 10">
    <name type="scientific">Chlamydomonas incerta</name>
    <dbReference type="NCBI Taxonomy" id="51695"/>
    <lineage>
        <taxon>Eukaryota</taxon>
        <taxon>Viridiplantae</taxon>
        <taxon>Chlorophyta</taxon>
        <taxon>core chlorophytes</taxon>
        <taxon>Chlorophyceae</taxon>
        <taxon>CS clade</taxon>
        <taxon>Chlamydomonadales</taxon>
        <taxon>Chlamydomonadaceae</taxon>
        <taxon>Chlamydomonas</taxon>
    </lineage>
</organism>
<dbReference type="SMART" id="SM00220">
    <property type="entry name" value="S_TKc"/>
    <property type="match status" value="1"/>
</dbReference>
<dbReference type="GO" id="GO:0004674">
    <property type="term" value="F:protein serine/threonine kinase activity"/>
    <property type="evidence" value="ECO:0007669"/>
    <property type="project" value="TreeGrafter"/>
</dbReference>
<keyword evidence="4 5" id="KW-0067">ATP-binding</keyword>
<dbReference type="InterPro" id="IPR017441">
    <property type="entry name" value="Protein_kinase_ATP_BS"/>
</dbReference>
<feature type="compositionally biased region" description="Low complexity" evidence="6">
    <location>
        <begin position="376"/>
        <end position="400"/>
    </location>
</feature>
<dbReference type="PROSITE" id="PS50011">
    <property type="entry name" value="PROTEIN_KINASE_DOM"/>
    <property type="match status" value="1"/>
</dbReference>
<keyword evidence="2 5" id="KW-0547">Nucleotide-binding</keyword>
<feature type="region of interest" description="Disordered" evidence="6">
    <location>
        <begin position="1245"/>
        <end position="1273"/>
    </location>
</feature>
<dbReference type="Gene3D" id="1.10.510.10">
    <property type="entry name" value="Transferase(Phosphotransferase) domain 1"/>
    <property type="match status" value="1"/>
</dbReference>
<evidence type="ECO:0000256" key="4">
    <source>
        <dbReference type="ARBA" id="ARBA00022840"/>
    </source>
</evidence>
<feature type="compositionally biased region" description="Low complexity" evidence="6">
    <location>
        <begin position="674"/>
        <end position="695"/>
    </location>
</feature>
<evidence type="ECO:0000256" key="5">
    <source>
        <dbReference type="PROSITE-ProRule" id="PRU10141"/>
    </source>
</evidence>
<feature type="region of interest" description="Disordered" evidence="6">
    <location>
        <begin position="859"/>
        <end position="892"/>
    </location>
</feature>
<proteinExistence type="predicted"/>
<feature type="compositionally biased region" description="Low complexity" evidence="6">
    <location>
        <begin position="581"/>
        <end position="594"/>
    </location>
</feature>
<comment type="caution">
    <text evidence="9">The sequence shown here is derived from an EMBL/GenBank/DDBJ whole genome shotgun (WGS) entry which is preliminary data.</text>
</comment>
<evidence type="ECO:0000313" key="9">
    <source>
        <dbReference type="EMBL" id="KAG2425161.1"/>
    </source>
</evidence>
<gene>
    <name evidence="9" type="ORF">HXX76_013915</name>
</gene>
<dbReference type="PANTHER" id="PTHR44329:SF214">
    <property type="entry name" value="PROTEIN KINASE DOMAIN-CONTAINING PROTEIN"/>
    <property type="match status" value="1"/>
</dbReference>
<dbReference type="PANTHER" id="PTHR44329">
    <property type="entry name" value="SERINE/THREONINE-PROTEIN KINASE TNNI3K-RELATED"/>
    <property type="match status" value="1"/>
</dbReference>
<keyword evidence="10" id="KW-1185">Reference proteome</keyword>
<evidence type="ECO:0000313" key="10">
    <source>
        <dbReference type="Proteomes" id="UP000650467"/>
    </source>
</evidence>
<dbReference type="PROSITE" id="PS00108">
    <property type="entry name" value="PROTEIN_KINASE_ST"/>
    <property type="match status" value="1"/>
</dbReference>
<feature type="compositionally biased region" description="Low complexity" evidence="6">
    <location>
        <begin position="1247"/>
        <end position="1273"/>
    </location>
</feature>
<feature type="compositionally biased region" description="Low complexity" evidence="6">
    <location>
        <begin position="807"/>
        <end position="822"/>
    </location>
</feature>
<dbReference type="PROSITE" id="PS00107">
    <property type="entry name" value="PROTEIN_KINASE_ATP"/>
    <property type="match status" value="1"/>
</dbReference>
<evidence type="ECO:0000259" key="8">
    <source>
        <dbReference type="PROSITE" id="PS50011"/>
    </source>
</evidence>
<feature type="transmembrane region" description="Helical" evidence="7">
    <location>
        <begin position="275"/>
        <end position="301"/>
    </location>
</feature>
<keyword evidence="3" id="KW-0418">Kinase</keyword>
<dbReference type="Pfam" id="PF00069">
    <property type="entry name" value="Pkinase"/>
    <property type="match status" value="1"/>
</dbReference>
<dbReference type="InterPro" id="IPR051681">
    <property type="entry name" value="Ser/Thr_Kinases-Pseudokinases"/>
</dbReference>
<dbReference type="InterPro" id="IPR011009">
    <property type="entry name" value="Kinase-like_dom_sf"/>
</dbReference>
<feature type="compositionally biased region" description="Gly residues" evidence="6">
    <location>
        <begin position="321"/>
        <end position="341"/>
    </location>
</feature>
<evidence type="ECO:0000256" key="3">
    <source>
        <dbReference type="ARBA" id="ARBA00022777"/>
    </source>
</evidence>
<feature type="domain" description="Protein kinase" evidence="8">
    <location>
        <begin position="742"/>
        <end position="1236"/>
    </location>
</feature>
<name>A0A835SGK4_CHLIN</name>
<dbReference type="Gene3D" id="3.30.200.20">
    <property type="entry name" value="Phosphorylase Kinase, domain 1"/>
    <property type="match status" value="1"/>
</dbReference>
<evidence type="ECO:0000256" key="6">
    <source>
        <dbReference type="SAM" id="MobiDB-lite"/>
    </source>
</evidence>
<feature type="region of interest" description="Disordered" evidence="6">
    <location>
        <begin position="581"/>
        <end position="605"/>
    </location>
</feature>
<feature type="binding site" evidence="5">
    <location>
        <position position="773"/>
    </location>
    <ligand>
        <name>ATP</name>
        <dbReference type="ChEBI" id="CHEBI:30616"/>
    </ligand>
</feature>
<protein>
    <recommendedName>
        <fullName evidence="8">Protein kinase domain-containing protein</fullName>
    </recommendedName>
</protein>
<feature type="region of interest" description="Disordered" evidence="6">
    <location>
        <begin position="661"/>
        <end position="701"/>
    </location>
</feature>
<dbReference type="InterPro" id="IPR008271">
    <property type="entry name" value="Ser/Thr_kinase_AS"/>
</dbReference>
<dbReference type="GO" id="GO:0005524">
    <property type="term" value="F:ATP binding"/>
    <property type="evidence" value="ECO:0007669"/>
    <property type="project" value="UniProtKB-UniRule"/>
</dbReference>
<feature type="compositionally biased region" description="Gly residues" evidence="6">
    <location>
        <begin position="595"/>
        <end position="605"/>
    </location>
</feature>
<feature type="region of interest" description="Disordered" evidence="6">
    <location>
        <begin position="477"/>
        <end position="496"/>
    </location>
</feature>
<dbReference type="InterPro" id="IPR000719">
    <property type="entry name" value="Prot_kinase_dom"/>
</dbReference>
<feature type="region of interest" description="Disordered" evidence="6">
    <location>
        <begin position="801"/>
        <end position="841"/>
    </location>
</feature>
<evidence type="ECO:0000256" key="2">
    <source>
        <dbReference type="ARBA" id="ARBA00022741"/>
    </source>
</evidence>
<sequence>MILGDLRLEPEDFGEFASALPLVRTRNLTVSGASLNASEWPVLDLNSGSIARKVRLTSGAELSLTRLVIVNYRQGAQFQAPGLELLLPVAAEDWNASCAMHLHDMAMIQRACLPGSIQQAALGGAPRPPGAPPNVLLTSRSPSVAAAAAACSNASGAPAMRRCWADRGRYVAVETYGYDIDGASGKPVRTGYNALGTSVDYLCEISLSDECVGKLGPLGCFLFAVPATVNGTTPPTSYTSAAAAALLAASGAARTTAADAPADGGGGDGGDSNAVILGAVLGGVLGGVALLGAAAAAVVLLRRRLRRRLQEQSCHVADKLGGSGHGHGGAGGSSGGGGSGGRDPEARITVHQAPADGGAPGPMGEDDEERRHFVRASTASAAPSSAAAAGGAGPSPNSSARDVVMPTGPPLPRSAAAASSAGGLASASAVAAAAAAAAALTPTRGLGGGGGGAAAALSSPRRPGPLLLGALTAIFLPQRNKQPPPPPPPGTSGGVAAVGVLDARASSATTAGTGTGGMHTQEAAALTATATTTEETLPVSAATASNLLLRKMSSAASATIPGGPIGAVAPAPAELKIPSGAAAACPSPATSTTTGSGGAGAGPGGGAAAGLHPDLHPGVGVGVGVYEGAMVMLASTEVAVPVTPFTPQNPDLVLGVRVRTARPQRPGRQPPHPQQQQQHPHQQQQQHINHPQQQQLRRGGAAGAAAAVDAAAAELGASGLLSGSMLASGALPAATQSESEVQLLPTVLGQGGFGRVVEGLYGGQRVAVKLIAKAFVPVELYGSQQAHGRLPTGAAYRSSLPLPRLPAGPDDSAAAGGNAGNAFSDYRKRQQPPPPQQQQLHHLSPIEASGASQAAHLSLLGSSLPGPAPAAPGGGGGGVCGDRTSDGGDVSGAPWAAESCSVDLGAAYDDGSFTVQNGKARPKQEQQQQQDQQQQEHEGTPGSTVWQAQAFVQEVEILGRCRHDNIVRLLAANLIPPHVCLVMERMDCSLEALLRPAGRSGPGALLPLPTALHIAADIARGLEFLHPTIVHRDLKPANVLLNNPTAEFPTAKLTDFGLSRLRATTMATQNPEVGTPAYMAPEVFEIFNFTITDKADMYALGVILWELVSGAVPWAGLSLMEIAVAVTFHKSRLPLAGLAQPAPPAAAAAATATYSTSTSNGYAADNDAGGGTALAPPLPAPGADAAAAAAGVAGPNVPWDGVSRCPPRLAALMLQCWEQDPKRRPAAAEAIKELLLIKRSVERHQQQQRLRGRSSQGQGLSGSAPMPMPMAVAAAAGNPGNGCGAGGAGPSPGSPAPALVAAAAAGAVKSPTVSLVVM</sequence>
<evidence type="ECO:0000256" key="1">
    <source>
        <dbReference type="ARBA" id="ARBA00022679"/>
    </source>
</evidence>
<keyword evidence="1" id="KW-0808">Transferase</keyword>
<evidence type="ECO:0000256" key="7">
    <source>
        <dbReference type="SAM" id="Phobius"/>
    </source>
</evidence>
<dbReference type="Proteomes" id="UP000650467">
    <property type="component" value="Unassembled WGS sequence"/>
</dbReference>
<feature type="region of interest" description="Disordered" evidence="6">
    <location>
        <begin position="911"/>
        <end position="943"/>
    </location>
</feature>
<dbReference type="EMBL" id="JAEHOC010000058">
    <property type="protein sequence ID" value="KAG2425161.1"/>
    <property type="molecule type" value="Genomic_DNA"/>
</dbReference>
<keyword evidence="7" id="KW-0472">Membrane</keyword>
<dbReference type="OrthoDB" id="547665at2759"/>